<name>A0AAP0JJG3_9MAGN</name>
<dbReference type="GO" id="GO:0031429">
    <property type="term" value="C:box H/ACA snoRNP complex"/>
    <property type="evidence" value="ECO:0007669"/>
    <property type="project" value="TreeGrafter"/>
</dbReference>
<dbReference type="AlphaFoldDB" id="A0AAP0JJG3"/>
<dbReference type="InterPro" id="IPR020103">
    <property type="entry name" value="PsdUridine_synth_cat_dom_sf"/>
</dbReference>
<evidence type="ECO:0000313" key="4">
    <source>
        <dbReference type="Proteomes" id="UP001420932"/>
    </source>
</evidence>
<sequence>MEQGNLWLKNRRWIKRILRVDKTGHDGTLDPKVTGNLIVSHRPRATRLVKSQEGAGKEYVCIARSTPLSPTPPRYPSPRGPVRAMFRFAAVDLCQAPVRIEPFMKGSFSSMIPTGIWLCFGFLARRGLVEVEDAVFDGIEELVGLDSRVRGKSESVSSYEVKEDRKGQRKLKDFCRGALFSLHTY</sequence>
<dbReference type="GO" id="GO:0000495">
    <property type="term" value="P:box H/ACA sno(s)RNA 3'-end processing"/>
    <property type="evidence" value="ECO:0007669"/>
    <property type="project" value="TreeGrafter"/>
</dbReference>
<dbReference type="PANTHER" id="PTHR23127:SF0">
    <property type="entry name" value="H_ACA RIBONUCLEOPROTEIN COMPLEX SUBUNIT DKC1"/>
    <property type="match status" value="1"/>
</dbReference>
<evidence type="ECO:0000313" key="3">
    <source>
        <dbReference type="EMBL" id="KAK9134959.1"/>
    </source>
</evidence>
<dbReference type="EMBL" id="JBBNAF010000006">
    <property type="protein sequence ID" value="KAK9134959.1"/>
    <property type="molecule type" value="Genomic_DNA"/>
</dbReference>
<dbReference type="GO" id="GO:0003723">
    <property type="term" value="F:RNA binding"/>
    <property type="evidence" value="ECO:0007669"/>
    <property type="project" value="InterPro"/>
</dbReference>
<dbReference type="Gene3D" id="3.30.2350.10">
    <property type="entry name" value="Pseudouridine synthase"/>
    <property type="match status" value="1"/>
</dbReference>
<dbReference type="Proteomes" id="UP001420932">
    <property type="component" value="Unassembled WGS sequence"/>
</dbReference>
<gene>
    <name evidence="3" type="ORF">Syun_014289</name>
</gene>
<dbReference type="PANTHER" id="PTHR23127">
    <property type="entry name" value="CENTROMERE/MICROTUBULE BINDING PROTEIN CBF5"/>
    <property type="match status" value="1"/>
</dbReference>
<reference evidence="3 4" key="1">
    <citation type="submission" date="2024-01" db="EMBL/GenBank/DDBJ databases">
        <title>Genome assemblies of Stephania.</title>
        <authorList>
            <person name="Yang L."/>
        </authorList>
    </citation>
    <scope>NUCLEOTIDE SEQUENCE [LARGE SCALE GENOMIC DNA]</scope>
    <source>
        <strain evidence="3">YNDBR</strain>
        <tissue evidence="3">Leaf</tissue>
    </source>
</reference>
<feature type="domain" description="Pseudouridine synthase II N-terminal" evidence="2">
    <location>
        <begin position="15"/>
        <end position="64"/>
    </location>
</feature>
<comment type="caution">
    <text evidence="3">The sequence shown here is derived from an EMBL/GenBank/DDBJ whole genome shotgun (WGS) entry which is preliminary data.</text>
</comment>
<dbReference type="GO" id="GO:1990481">
    <property type="term" value="P:mRNA pseudouridine synthesis"/>
    <property type="evidence" value="ECO:0007669"/>
    <property type="project" value="TreeGrafter"/>
</dbReference>
<dbReference type="InterPro" id="IPR002501">
    <property type="entry name" value="PsdUridine_synth_N"/>
</dbReference>
<dbReference type="InterPro" id="IPR004802">
    <property type="entry name" value="tRNA_PsdUridine_synth_B_fam"/>
</dbReference>
<dbReference type="SUPFAM" id="SSF55120">
    <property type="entry name" value="Pseudouridine synthase"/>
    <property type="match status" value="1"/>
</dbReference>
<protein>
    <recommendedName>
        <fullName evidence="2">Pseudouridine synthase II N-terminal domain-containing protein</fullName>
    </recommendedName>
</protein>
<dbReference type="Pfam" id="PF01509">
    <property type="entry name" value="TruB_N"/>
    <property type="match status" value="1"/>
</dbReference>
<keyword evidence="4" id="KW-1185">Reference proteome</keyword>
<dbReference type="GO" id="GO:0009982">
    <property type="term" value="F:pseudouridine synthase activity"/>
    <property type="evidence" value="ECO:0007669"/>
    <property type="project" value="InterPro"/>
</dbReference>
<organism evidence="3 4">
    <name type="scientific">Stephania yunnanensis</name>
    <dbReference type="NCBI Taxonomy" id="152371"/>
    <lineage>
        <taxon>Eukaryota</taxon>
        <taxon>Viridiplantae</taxon>
        <taxon>Streptophyta</taxon>
        <taxon>Embryophyta</taxon>
        <taxon>Tracheophyta</taxon>
        <taxon>Spermatophyta</taxon>
        <taxon>Magnoliopsida</taxon>
        <taxon>Ranunculales</taxon>
        <taxon>Menispermaceae</taxon>
        <taxon>Menispermoideae</taxon>
        <taxon>Cissampelideae</taxon>
        <taxon>Stephania</taxon>
    </lineage>
</organism>
<accession>A0AAP0JJG3</accession>
<dbReference type="GO" id="GO:0031118">
    <property type="term" value="P:rRNA pseudouridine synthesis"/>
    <property type="evidence" value="ECO:0007669"/>
    <property type="project" value="TreeGrafter"/>
</dbReference>
<proteinExistence type="inferred from homology"/>
<evidence type="ECO:0000259" key="2">
    <source>
        <dbReference type="Pfam" id="PF01509"/>
    </source>
</evidence>
<evidence type="ECO:0000256" key="1">
    <source>
        <dbReference type="ARBA" id="ARBA00008999"/>
    </source>
</evidence>
<dbReference type="GO" id="GO:0031120">
    <property type="term" value="P:snRNA pseudouridine synthesis"/>
    <property type="evidence" value="ECO:0007669"/>
    <property type="project" value="TreeGrafter"/>
</dbReference>
<comment type="similarity">
    <text evidence="1">Belongs to the pseudouridine synthase TruB family.</text>
</comment>